<reference evidence="2" key="1">
    <citation type="submission" date="2021-03" db="EMBL/GenBank/DDBJ databases">
        <authorList>
            <person name="Jaffe A."/>
        </authorList>
    </citation>
    <scope>NUCLEOTIDE SEQUENCE</scope>
    <source>
        <strain evidence="2">RIFCSPLOWO2_01_FULL_AR10_48_17</strain>
    </source>
</reference>
<accession>A0A8T4L2B3</accession>
<name>A0A8T4L2B3_9ARCH</name>
<feature type="transmembrane region" description="Helical" evidence="1">
    <location>
        <begin position="424"/>
        <end position="448"/>
    </location>
</feature>
<dbReference type="EMBL" id="JAGVWC010000009">
    <property type="protein sequence ID" value="MBS3061468.1"/>
    <property type="molecule type" value="Genomic_DNA"/>
</dbReference>
<dbReference type="AlphaFoldDB" id="A0A8T4L2B3"/>
<proteinExistence type="predicted"/>
<comment type="caution">
    <text evidence="2">The sequence shown here is derived from an EMBL/GenBank/DDBJ whole genome shotgun (WGS) entry which is preliminary data.</text>
</comment>
<gene>
    <name evidence="2" type="ORF">J4215_02700</name>
</gene>
<keyword evidence="1" id="KW-0812">Transmembrane</keyword>
<evidence type="ECO:0000313" key="3">
    <source>
        <dbReference type="Proteomes" id="UP000675968"/>
    </source>
</evidence>
<feature type="transmembrane region" description="Helical" evidence="1">
    <location>
        <begin position="351"/>
        <end position="369"/>
    </location>
</feature>
<reference evidence="2" key="2">
    <citation type="submission" date="2021-05" db="EMBL/GenBank/DDBJ databases">
        <title>Protein family content uncovers lineage relationships and bacterial pathway maintenance mechanisms in DPANN archaea.</title>
        <authorList>
            <person name="Castelle C.J."/>
            <person name="Meheust R."/>
            <person name="Jaffe A.L."/>
            <person name="Seitz K."/>
            <person name="Gong X."/>
            <person name="Baker B.J."/>
            <person name="Banfield J.F."/>
        </authorList>
    </citation>
    <scope>NUCLEOTIDE SEQUENCE</scope>
    <source>
        <strain evidence="2">RIFCSPLOWO2_01_FULL_AR10_48_17</strain>
    </source>
</reference>
<evidence type="ECO:0008006" key="4">
    <source>
        <dbReference type="Google" id="ProtNLM"/>
    </source>
</evidence>
<sequence>MFSAKGLAIFFVLVLSMSVFADGMIVNPDMMPVRQDRQEAFIVHENGIQSMVLMVNLQEAINTTESHVWIFPVPAKPEDISIANLKGFPAMTGKDVKTQLTDNLFFLEAYMTTAAFPPFVIFPLLMIATPMNSYSNGMPMADLRTTQDSYGVDIYQHIDKYGLATEVIKADDVVRFESYLNARGTNLSDEAESFLTEYMGKDYSFVVSWISDPEEAREVTGNNDYYYRQTNPIGVFVRFPSENVFFPLKPTAYYGTDSFPVIVNVKGFFNPEIYQNVKESTTISHHQVDFWRRTISEEESLRQVFGENIPSSLLFTRIQINSQAQYFTEDLSFTRSEAWSPHIMNFFNQTWIFWFVVLFALSGLVSASLTKRVLKLNWTHLDVVELSVANFFSIIGAGIVMAVIPKNRFNVEEKSSFEKRLLSLAVFEGFFLVATVILFLVTLLMLAVK</sequence>
<dbReference type="Proteomes" id="UP000675968">
    <property type="component" value="Unassembled WGS sequence"/>
</dbReference>
<feature type="transmembrane region" description="Helical" evidence="1">
    <location>
        <begin position="381"/>
        <end position="404"/>
    </location>
</feature>
<organism evidence="2 3">
    <name type="scientific">Candidatus Iainarchaeum sp</name>
    <dbReference type="NCBI Taxonomy" id="3101447"/>
    <lineage>
        <taxon>Archaea</taxon>
        <taxon>Candidatus Iainarchaeota</taxon>
        <taxon>Candidatus Iainarchaeia</taxon>
        <taxon>Candidatus Iainarchaeales</taxon>
        <taxon>Candidatus Iainarchaeaceae</taxon>
        <taxon>Candidatus Iainarchaeum</taxon>
    </lineage>
</organism>
<evidence type="ECO:0000256" key="1">
    <source>
        <dbReference type="SAM" id="Phobius"/>
    </source>
</evidence>
<keyword evidence="1" id="KW-1133">Transmembrane helix</keyword>
<evidence type="ECO:0000313" key="2">
    <source>
        <dbReference type="EMBL" id="MBS3061468.1"/>
    </source>
</evidence>
<protein>
    <recommendedName>
        <fullName evidence="4">DUF2330 domain-containing protein</fullName>
    </recommendedName>
</protein>
<keyword evidence="1" id="KW-0472">Membrane</keyword>